<sequence length="291" mass="32671">MDMFAKMMALDRRWVFLTLAIVCVVAYGLTFEVPILINDEVQSIYNFIDTLKPGQIVFIAVDYDPSNQAELQPMLYALMEQCFRKDLKVIITALSQNGPGMADQAIRDVSDSVKLDRTYNGVNYPGRTVERGKDYVFLGYKPYPSLIILGMGQNFRIPFPTDYYGTPIDSLPLMKGVINYDQVACVISLAAGNIADMWIADGQGRYNFKLAFGLTGVMGADYYPYLSSKQIFGIMAGQYGAAQYEKLTDNKGMAQDGMRIQLLAHWLIILFIIIGNIGFFASRRKLKEQGK</sequence>
<comment type="caution">
    <text evidence="2">The sequence shown here is derived from an EMBL/GenBank/DDBJ whole genome shotgun (WGS) entry which is preliminary data.</text>
</comment>
<dbReference type="AlphaFoldDB" id="A0A855X442"/>
<keyword evidence="1" id="KW-0812">Transmembrane</keyword>
<accession>A0A855X442</accession>
<keyword evidence="1" id="KW-0472">Membrane</keyword>
<evidence type="ECO:0000313" key="3">
    <source>
        <dbReference type="Proteomes" id="UP000250918"/>
    </source>
</evidence>
<evidence type="ECO:0000256" key="1">
    <source>
        <dbReference type="SAM" id="Phobius"/>
    </source>
</evidence>
<name>A0A855X442_9BACT</name>
<dbReference type="Proteomes" id="UP000250918">
    <property type="component" value="Unassembled WGS sequence"/>
</dbReference>
<gene>
    <name evidence="2" type="ORF">C3F09_10495</name>
</gene>
<evidence type="ECO:0000313" key="2">
    <source>
        <dbReference type="EMBL" id="PWB69211.1"/>
    </source>
</evidence>
<feature type="transmembrane region" description="Helical" evidence="1">
    <location>
        <begin position="263"/>
        <end position="281"/>
    </location>
</feature>
<dbReference type="EMBL" id="PQAP01000175">
    <property type="protein sequence ID" value="PWB69211.1"/>
    <property type="molecule type" value="Genomic_DNA"/>
</dbReference>
<protein>
    <submittedName>
        <fullName evidence="2">Uncharacterized protein</fullName>
    </submittedName>
</protein>
<proteinExistence type="predicted"/>
<organism evidence="2 3">
    <name type="scientific">candidate division GN15 bacterium</name>
    <dbReference type="NCBI Taxonomy" id="2072418"/>
    <lineage>
        <taxon>Bacteria</taxon>
        <taxon>candidate division GN15</taxon>
    </lineage>
</organism>
<keyword evidence="1" id="KW-1133">Transmembrane helix</keyword>
<reference evidence="2 3" key="1">
    <citation type="journal article" date="2018" name="ISME J.">
        <title>A methanotrophic archaeon couples anaerobic oxidation of methane to Fe(III) reduction.</title>
        <authorList>
            <person name="Cai C."/>
            <person name="Leu A.O."/>
            <person name="Xie G.J."/>
            <person name="Guo J."/>
            <person name="Feng Y."/>
            <person name="Zhao J.X."/>
            <person name="Tyson G.W."/>
            <person name="Yuan Z."/>
            <person name="Hu S."/>
        </authorList>
    </citation>
    <scope>NUCLEOTIDE SEQUENCE [LARGE SCALE GENOMIC DNA]</scope>
    <source>
        <strain evidence="2">FeB_12</strain>
    </source>
</reference>